<organism evidence="1 2">
    <name type="scientific">Naganishia cerealis</name>
    <dbReference type="NCBI Taxonomy" id="610337"/>
    <lineage>
        <taxon>Eukaryota</taxon>
        <taxon>Fungi</taxon>
        <taxon>Dikarya</taxon>
        <taxon>Basidiomycota</taxon>
        <taxon>Agaricomycotina</taxon>
        <taxon>Tremellomycetes</taxon>
        <taxon>Filobasidiales</taxon>
        <taxon>Filobasidiaceae</taxon>
        <taxon>Naganishia</taxon>
    </lineage>
</organism>
<dbReference type="EMBL" id="JASBWR010000114">
    <property type="protein sequence ID" value="KAJ9094195.1"/>
    <property type="molecule type" value="Genomic_DNA"/>
</dbReference>
<evidence type="ECO:0000313" key="2">
    <source>
        <dbReference type="Proteomes" id="UP001241377"/>
    </source>
</evidence>
<accession>A0ACC2V495</accession>
<sequence>MRFWVHGRALDEVETLGWLKAPLRDARAWIGEQVEVLREQYLMDRLDGEVVEEGIRHADKEHKGVVTQREGESARTAGTGWLDGLFGALNPSTTGGASSSRTRGGSGVGKRKALPPAGTYTSGEVHADFVKRAVVFWADPDEVAKEGLLEGSRTRLAW</sequence>
<keyword evidence="2" id="KW-1185">Reference proteome</keyword>
<gene>
    <name evidence="1" type="ORF">QFC19_008047</name>
</gene>
<reference evidence="1" key="1">
    <citation type="submission" date="2023-04" db="EMBL/GenBank/DDBJ databases">
        <title>Draft Genome sequencing of Naganishia species isolated from polar environments using Oxford Nanopore Technology.</title>
        <authorList>
            <person name="Leo P."/>
            <person name="Venkateswaran K."/>
        </authorList>
    </citation>
    <scope>NUCLEOTIDE SEQUENCE</scope>
    <source>
        <strain evidence="1">MNA-CCFEE 5261</strain>
    </source>
</reference>
<comment type="caution">
    <text evidence="1">The sequence shown here is derived from an EMBL/GenBank/DDBJ whole genome shotgun (WGS) entry which is preliminary data.</text>
</comment>
<name>A0ACC2V495_9TREE</name>
<evidence type="ECO:0000313" key="1">
    <source>
        <dbReference type="EMBL" id="KAJ9094195.1"/>
    </source>
</evidence>
<dbReference type="Proteomes" id="UP001241377">
    <property type="component" value="Unassembled WGS sequence"/>
</dbReference>
<protein>
    <submittedName>
        <fullName evidence="1">Uncharacterized protein</fullName>
    </submittedName>
</protein>
<proteinExistence type="predicted"/>